<evidence type="ECO:0000256" key="4">
    <source>
        <dbReference type="ARBA" id="ARBA00022898"/>
    </source>
</evidence>
<gene>
    <name evidence="7" type="ORF">LCGC14_2109480</name>
</gene>
<evidence type="ECO:0000256" key="1">
    <source>
        <dbReference type="ARBA" id="ARBA00001933"/>
    </source>
</evidence>
<sequence length="370" mass="40466">IEAMDSYYRNSNANIHRGVYQLAQEATELYEGARRRVAAFVGARFEETIFVRNATEAINLVSYAWGRENIAAGDTVLTTEMEHHSNIVPWQLLCREQGAQLEYLSVSEDGRLDLDELDRKLAGGRVKLVAVAHISNVLGTINPVAEITRRAHDAGSKVLIDGAQAVPQLPVDVREIGADFYAFTGHKMLGPTGIGVLWGQRELLEWMRPFLSGGDMIKTVDFDHSTWNDLPWKFEAGTSPIAEGVGLGAAVDYLSSLGMDAVRAHDRDLTAYALERLATISGVHIFGPPDASERGGLVSFVLDGMHPHDMAELCNREGVCIRAGHHCAQPLMKQLGVPGTARASFSVYNTRQDVDRLVEALKAAKSVFGL</sequence>
<dbReference type="SUPFAM" id="SSF53383">
    <property type="entry name" value="PLP-dependent transferases"/>
    <property type="match status" value="1"/>
</dbReference>
<keyword evidence="4" id="KW-0663">Pyridoxal phosphate</keyword>
<protein>
    <recommendedName>
        <fullName evidence="2">cysteine desulfurase</fullName>
        <ecNumber evidence="2">2.8.1.7</ecNumber>
    </recommendedName>
</protein>
<dbReference type="InterPro" id="IPR000192">
    <property type="entry name" value="Aminotrans_V_dom"/>
</dbReference>
<comment type="cofactor">
    <cofactor evidence="1">
        <name>pyridoxal 5'-phosphate</name>
        <dbReference type="ChEBI" id="CHEBI:597326"/>
    </cofactor>
</comment>
<dbReference type="InterPro" id="IPR015421">
    <property type="entry name" value="PyrdxlP-dep_Trfase_major"/>
</dbReference>
<evidence type="ECO:0000256" key="3">
    <source>
        <dbReference type="ARBA" id="ARBA00022679"/>
    </source>
</evidence>
<dbReference type="InterPro" id="IPR015422">
    <property type="entry name" value="PyrdxlP-dep_Trfase_small"/>
</dbReference>
<dbReference type="InterPro" id="IPR015424">
    <property type="entry name" value="PyrdxlP-dep_Trfase"/>
</dbReference>
<comment type="catalytic activity">
    <reaction evidence="5">
        <text>(sulfur carrier)-H + L-cysteine = (sulfur carrier)-SH + L-alanine</text>
        <dbReference type="Rhea" id="RHEA:43892"/>
        <dbReference type="Rhea" id="RHEA-COMP:14737"/>
        <dbReference type="Rhea" id="RHEA-COMP:14739"/>
        <dbReference type="ChEBI" id="CHEBI:29917"/>
        <dbReference type="ChEBI" id="CHEBI:35235"/>
        <dbReference type="ChEBI" id="CHEBI:57972"/>
        <dbReference type="ChEBI" id="CHEBI:64428"/>
        <dbReference type="EC" id="2.8.1.7"/>
    </reaction>
</comment>
<organism evidence="7">
    <name type="scientific">marine sediment metagenome</name>
    <dbReference type="NCBI Taxonomy" id="412755"/>
    <lineage>
        <taxon>unclassified sequences</taxon>
        <taxon>metagenomes</taxon>
        <taxon>ecological metagenomes</taxon>
    </lineage>
</organism>
<dbReference type="EMBL" id="LAZR01026032">
    <property type="protein sequence ID" value="KKL69983.1"/>
    <property type="molecule type" value="Genomic_DNA"/>
</dbReference>
<evidence type="ECO:0000313" key="7">
    <source>
        <dbReference type="EMBL" id="KKL69983.1"/>
    </source>
</evidence>
<accession>A0A0F9E7H9</accession>
<dbReference type="Gene3D" id="3.40.640.10">
    <property type="entry name" value="Type I PLP-dependent aspartate aminotransferase-like (Major domain)"/>
    <property type="match status" value="1"/>
</dbReference>
<feature type="non-terminal residue" evidence="7">
    <location>
        <position position="1"/>
    </location>
</feature>
<feature type="domain" description="Aminotransferase class V" evidence="6">
    <location>
        <begin position="1"/>
        <end position="357"/>
    </location>
</feature>
<dbReference type="GO" id="GO:0006534">
    <property type="term" value="P:cysteine metabolic process"/>
    <property type="evidence" value="ECO:0007669"/>
    <property type="project" value="InterPro"/>
</dbReference>
<dbReference type="GO" id="GO:0031071">
    <property type="term" value="F:cysteine desulfurase activity"/>
    <property type="evidence" value="ECO:0007669"/>
    <property type="project" value="UniProtKB-EC"/>
</dbReference>
<reference evidence="7" key="1">
    <citation type="journal article" date="2015" name="Nature">
        <title>Complex archaea that bridge the gap between prokaryotes and eukaryotes.</title>
        <authorList>
            <person name="Spang A."/>
            <person name="Saw J.H."/>
            <person name="Jorgensen S.L."/>
            <person name="Zaremba-Niedzwiedzka K."/>
            <person name="Martijn J."/>
            <person name="Lind A.E."/>
            <person name="van Eijk R."/>
            <person name="Schleper C."/>
            <person name="Guy L."/>
            <person name="Ettema T.J."/>
        </authorList>
    </citation>
    <scope>NUCLEOTIDE SEQUENCE</scope>
</reference>
<dbReference type="GO" id="GO:0030170">
    <property type="term" value="F:pyridoxal phosphate binding"/>
    <property type="evidence" value="ECO:0007669"/>
    <property type="project" value="InterPro"/>
</dbReference>
<proteinExistence type="predicted"/>
<dbReference type="PANTHER" id="PTHR43586:SF8">
    <property type="entry name" value="CYSTEINE DESULFURASE 1, CHLOROPLASTIC"/>
    <property type="match status" value="1"/>
</dbReference>
<dbReference type="PANTHER" id="PTHR43586">
    <property type="entry name" value="CYSTEINE DESULFURASE"/>
    <property type="match status" value="1"/>
</dbReference>
<evidence type="ECO:0000259" key="6">
    <source>
        <dbReference type="Pfam" id="PF00266"/>
    </source>
</evidence>
<evidence type="ECO:0000256" key="5">
    <source>
        <dbReference type="ARBA" id="ARBA00050776"/>
    </source>
</evidence>
<dbReference type="Pfam" id="PF00266">
    <property type="entry name" value="Aminotran_5"/>
    <property type="match status" value="1"/>
</dbReference>
<dbReference type="InterPro" id="IPR010970">
    <property type="entry name" value="Cys_dSase_SufS"/>
</dbReference>
<comment type="caution">
    <text evidence="7">The sequence shown here is derived from an EMBL/GenBank/DDBJ whole genome shotgun (WGS) entry which is preliminary data.</text>
</comment>
<dbReference type="EC" id="2.8.1.7" evidence="2"/>
<name>A0A0F9E7H9_9ZZZZ</name>
<dbReference type="Gene3D" id="3.90.1150.10">
    <property type="entry name" value="Aspartate Aminotransferase, domain 1"/>
    <property type="match status" value="1"/>
</dbReference>
<dbReference type="NCBIfam" id="TIGR01979">
    <property type="entry name" value="sufS"/>
    <property type="match status" value="1"/>
</dbReference>
<evidence type="ECO:0000256" key="2">
    <source>
        <dbReference type="ARBA" id="ARBA00012239"/>
    </source>
</evidence>
<dbReference type="AlphaFoldDB" id="A0A0F9E7H9"/>
<keyword evidence="3" id="KW-0808">Transferase</keyword>
<dbReference type="CDD" id="cd06453">
    <property type="entry name" value="SufS_like"/>
    <property type="match status" value="1"/>
</dbReference>